<evidence type="ECO:0000256" key="9">
    <source>
        <dbReference type="ARBA" id="ARBA00023136"/>
    </source>
</evidence>
<evidence type="ECO:0000256" key="1">
    <source>
        <dbReference type="ARBA" id="ARBA00004202"/>
    </source>
</evidence>
<dbReference type="AlphaFoldDB" id="A0A7V4TXE7"/>
<evidence type="ECO:0000256" key="2">
    <source>
        <dbReference type="ARBA" id="ARBA00022448"/>
    </source>
</evidence>
<dbReference type="CDD" id="cd03216">
    <property type="entry name" value="ABC_Carb_Monos_I"/>
    <property type="match status" value="1"/>
</dbReference>
<dbReference type="PROSITE" id="PS50893">
    <property type="entry name" value="ABC_TRANSPORTER_2"/>
    <property type="match status" value="2"/>
</dbReference>
<dbReference type="EMBL" id="DTIY01000030">
    <property type="protein sequence ID" value="HGY39083.1"/>
    <property type="molecule type" value="Genomic_DNA"/>
</dbReference>
<keyword evidence="4" id="KW-0762">Sugar transport</keyword>
<dbReference type="PROSITE" id="PS00211">
    <property type="entry name" value="ABC_TRANSPORTER_1"/>
    <property type="match status" value="1"/>
</dbReference>
<protein>
    <submittedName>
        <fullName evidence="11">Sugar ABC transporter ATP-binding protein</fullName>
    </submittedName>
</protein>
<feature type="domain" description="ABC transporter" evidence="10">
    <location>
        <begin position="6"/>
        <end position="241"/>
    </location>
</feature>
<dbReference type="Gene3D" id="3.40.50.300">
    <property type="entry name" value="P-loop containing nucleotide triphosphate hydrolases"/>
    <property type="match status" value="2"/>
</dbReference>
<name>A0A7V4TXE7_9BACT</name>
<dbReference type="InterPro" id="IPR003593">
    <property type="entry name" value="AAA+_ATPase"/>
</dbReference>
<dbReference type="InterPro" id="IPR003439">
    <property type="entry name" value="ABC_transporter-like_ATP-bd"/>
</dbReference>
<keyword evidence="8" id="KW-1278">Translocase</keyword>
<dbReference type="GO" id="GO:0005886">
    <property type="term" value="C:plasma membrane"/>
    <property type="evidence" value="ECO:0007669"/>
    <property type="project" value="UniProtKB-SubCell"/>
</dbReference>
<dbReference type="SMART" id="SM00382">
    <property type="entry name" value="AAA"/>
    <property type="match status" value="2"/>
</dbReference>
<accession>A0A7V4TXE7</accession>
<evidence type="ECO:0000313" key="11">
    <source>
        <dbReference type="EMBL" id="HGY39083.1"/>
    </source>
</evidence>
<dbReference type="PANTHER" id="PTHR43790:SF9">
    <property type="entry name" value="GALACTOFURANOSE TRANSPORTER ATP-BINDING PROTEIN YTFR"/>
    <property type="match status" value="1"/>
</dbReference>
<sequence>MNEVVIEGKGICRDFSGVRVLFDVDIAGRRGEIHGIVGENGAGKSTLMNILGGVLPPTEGKIFFQGREVSLNPKVAKELGIALIPQELNLVESLTVYENIFLGRETCKGLFLHRKAMIEHTQEALRLLGLESLDPATLVEHLSTAQKQLVEIARVVLGDIAVLIMDEPTATLTEHEVQTLFGIMRSLKERGVCIFYVSHRLKEVREICDRVTVLRDGRVVASYPTQCVTEEDIARFMVGRSLDTVFPPRDTRKDEVVLEVRHLTVENAVHDVSFTLYRGEVLGFAGLVGSGRSEMAEGIIGLRKKKHGEILLEGKRLDIRSPQDAKYHGIVYLPEERKSSGIIASMPVRENITLMVLERFAHPFLDRKREVDIAAHRVRELHIRCKNLDEPVEFLSGGNQQKVVFARLMEVQPKVYILDEPTRGIDVGTKHYIYHLIRDLARAGLSFIVISSDLPEVIGLCDRIAVMREGRIVAFLDGGSTSEEEVILYITGLRKGAVYA</sequence>
<proteinExistence type="predicted"/>
<keyword evidence="7 11" id="KW-0067">ATP-binding</keyword>
<keyword evidence="3" id="KW-1003">Cell membrane</keyword>
<dbReference type="GO" id="GO:0005524">
    <property type="term" value="F:ATP binding"/>
    <property type="evidence" value="ECO:0007669"/>
    <property type="project" value="UniProtKB-KW"/>
</dbReference>
<feature type="domain" description="ABC transporter" evidence="10">
    <location>
        <begin position="251"/>
        <end position="494"/>
    </location>
</feature>
<evidence type="ECO:0000256" key="4">
    <source>
        <dbReference type="ARBA" id="ARBA00022597"/>
    </source>
</evidence>
<dbReference type="PANTHER" id="PTHR43790">
    <property type="entry name" value="CARBOHYDRATE TRANSPORT ATP-BINDING PROTEIN MG119-RELATED"/>
    <property type="match status" value="1"/>
</dbReference>
<gene>
    <name evidence="11" type="ORF">ENW11_04665</name>
</gene>
<dbReference type="InterPro" id="IPR017871">
    <property type="entry name" value="ABC_transporter-like_CS"/>
</dbReference>
<keyword evidence="2" id="KW-0813">Transport</keyword>
<keyword evidence="5" id="KW-0677">Repeat</keyword>
<dbReference type="FunFam" id="3.40.50.300:FF:000127">
    <property type="entry name" value="Ribose import ATP-binding protein RbsA"/>
    <property type="match status" value="1"/>
</dbReference>
<dbReference type="CDD" id="cd03215">
    <property type="entry name" value="ABC_Carb_Monos_II"/>
    <property type="match status" value="1"/>
</dbReference>
<dbReference type="Pfam" id="PF00005">
    <property type="entry name" value="ABC_tran"/>
    <property type="match status" value="2"/>
</dbReference>
<evidence type="ECO:0000256" key="7">
    <source>
        <dbReference type="ARBA" id="ARBA00022840"/>
    </source>
</evidence>
<comment type="subcellular location">
    <subcellularLocation>
        <location evidence="1">Cell membrane</location>
        <topology evidence="1">Peripheral membrane protein</topology>
    </subcellularLocation>
</comment>
<dbReference type="InterPro" id="IPR050107">
    <property type="entry name" value="ABC_carbohydrate_import_ATPase"/>
</dbReference>
<reference evidence="11" key="1">
    <citation type="journal article" date="2020" name="mSystems">
        <title>Genome- and Community-Level Interaction Insights into Carbon Utilization and Element Cycling Functions of Hydrothermarchaeota in Hydrothermal Sediment.</title>
        <authorList>
            <person name="Zhou Z."/>
            <person name="Liu Y."/>
            <person name="Xu W."/>
            <person name="Pan J."/>
            <person name="Luo Z.H."/>
            <person name="Li M."/>
        </authorList>
    </citation>
    <scope>NUCLEOTIDE SEQUENCE [LARGE SCALE GENOMIC DNA]</scope>
    <source>
        <strain evidence="11">SpSt-82</strain>
    </source>
</reference>
<evidence type="ECO:0000259" key="10">
    <source>
        <dbReference type="PROSITE" id="PS50893"/>
    </source>
</evidence>
<keyword evidence="9" id="KW-0472">Membrane</keyword>
<dbReference type="GO" id="GO:0016887">
    <property type="term" value="F:ATP hydrolysis activity"/>
    <property type="evidence" value="ECO:0007669"/>
    <property type="project" value="InterPro"/>
</dbReference>
<evidence type="ECO:0000256" key="8">
    <source>
        <dbReference type="ARBA" id="ARBA00022967"/>
    </source>
</evidence>
<keyword evidence="6" id="KW-0547">Nucleotide-binding</keyword>
<dbReference type="InterPro" id="IPR027417">
    <property type="entry name" value="P-loop_NTPase"/>
</dbReference>
<evidence type="ECO:0000256" key="3">
    <source>
        <dbReference type="ARBA" id="ARBA00022475"/>
    </source>
</evidence>
<evidence type="ECO:0000256" key="5">
    <source>
        <dbReference type="ARBA" id="ARBA00022737"/>
    </source>
</evidence>
<dbReference type="SUPFAM" id="SSF52540">
    <property type="entry name" value="P-loop containing nucleoside triphosphate hydrolases"/>
    <property type="match status" value="2"/>
</dbReference>
<evidence type="ECO:0000256" key="6">
    <source>
        <dbReference type="ARBA" id="ARBA00022741"/>
    </source>
</evidence>
<comment type="caution">
    <text evidence="11">The sequence shown here is derived from an EMBL/GenBank/DDBJ whole genome shotgun (WGS) entry which is preliminary data.</text>
</comment>
<organism evidence="11">
    <name type="scientific">Candidatus Caldatribacterium saccharofermentans</name>
    <dbReference type="NCBI Taxonomy" id="1454753"/>
    <lineage>
        <taxon>Bacteria</taxon>
        <taxon>Pseudomonadati</taxon>
        <taxon>Atribacterota</taxon>
        <taxon>Atribacteria</taxon>
        <taxon>Atribacterales</taxon>
        <taxon>Candidatus Caldatribacteriaceae</taxon>
        <taxon>Candidatus Caldatribacterium</taxon>
    </lineage>
</organism>